<accession>A0ACB8T1X6</accession>
<protein>
    <submittedName>
        <fullName evidence="1">Uncharacterized protein</fullName>
    </submittedName>
</protein>
<reference evidence="1" key="1">
    <citation type="submission" date="2021-03" db="EMBL/GenBank/DDBJ databases">
        <authorList>
            <consortium name="DOE Joint Genome Institute"/>
            <person name="Ahrendt S."/>
            <person name="Looney B.P."/>
            <person name="Miyauchi S."/>
            <person name="Morin E."/>
            <person name="Drula E."/>
            <person name="Courty P.E."/>
            <person name="Chicoki N."/>
            <person name="Fauchery L."/>
            <person name="Kohler A."/>
            <person name="Kuo A."/>
            <person name="Labutti K."/>
            <person name="Pangilinan J."/>
            <person name="Lipzen A."/>
            <person name="Riley R."/>
            <person name="Andreopoulos W."/>
            <person name="He G."/>
            <person name="Johnson J."/>
            <person name="Barry K.W."/>
            <person name="Grigoriev I.V."/>
            <person name="Nagy L."/>
            <person name="Hibbett D."/>
            <person name="Henrissat B."/>
            <person name="Matheny P.B."/>
            <person name="Labbe J."/>
            <person name="Martin F."/>
        </authorList>
    </citation>
    <scope>NUCLEOTIDE SEQUENCE</scope>
    <source>
        <strain evidence="1">HHB10654</strain>
    </source>
</reference>
<proteinExistence type="predicted"/>
<sequence>MSNVDLSSSALHPFAASTEPIVSFLRNLLDATDQLAHTSNIHLATDTVFSNSKTVSQLRQQTAGQHSLHLTSNHIAQILSTARPNTNAYGEDIPLDDATLGDWCVSRLCIWGASVGMEAFPEAESEGRRTLVLGGSILVLDVVLSVRPRVSVASVHASYAVPNSTSEARGSVSLDAYLSWILTAFLDEVQKGAGTDPGEAAKKGAQIRESLKYLMQLDKLAVKEGDAGIRWFSGVDTLGAACEGFAKAEAEAIASSLSQPWAPLDIMLLRGHALPLPYLLSPTVSFLVHVSPLTYLSLQRSAPPSTPSATLPAINIPFTHLRPVLPLPGVTIATLTLTPLVTTLRPPPSPDLPSLSNRPNFTSAPATASCGQILPLPTGLEASRYVWTLEFAAPGVVMSQSRMREIEGIVNPLSEIGNVGNGTGMTFGASNWVDILLNRTHPISPERYTAVYNSPTGLHPPLQLHLTAPEEPGSILERVHVYTMTEVYAILEIVREQCWLNEIITGCEWTTEGLAHAPDNDSSDVSEDELQAVLNGTYTPIKIPVNVYLPPAAAALVLSSPEHPPIPGLVDIAIAYDASRPRGIAVDVRGAMGADIHVDILEEAVRRGGAFGLPGRVWAVAQKAG</sequence>
<comment type="caution">
    <text evidence="1">The sequence shown here is derived from an EMBL/GenBank/DDBJ whole genome shotgun (WGS) entry which is preliminary data.</text>
</comment>
<evidence type="ECO:0000313" key="2">
    <source>
        <dbReference type="Proteomes" id="UP000814140"/>
    </source>
</evidence>
<keyword evidence="2" id="KW-1185">Reference proteome</keyword>
<name>A0ACB8T1X6_9AGAM</name>
<dbReference type="Proteomes" id="UP000814140">
    <property type="component" value="Unassembled WGS sequence"/>
</dbReference>
<dbReference type="EMBL" id="MU277205">
    <property type="protein sequence ID" value="KAI0062844.1"/>
    <property type="molecule type" value="Genomic_DNA"/>
</dbReference>
<gene>
    <name evidence="1" type="ORF">BV25DRAFT_1915595</name>
</gene>
<reference evidence="1" key="2">
    <citation type="journal article" date="2022" name="New Phytol.">
        <title>Evolutionary transition to the ectomycorrhizal habit in the genomes of a hyperdiverse lineage of mushroom-forming fungi.</title>
        <authorList>
            <person name="Looney B."/>
            <person name="Miyauchi S."/>
            <person name="Morin E."/>
            <person name="Drula E."/>
            <person name="Courty P.E."/>
            <person name="Kohler A."/>
            <person name="Kuo A."/>
            <person name="LaButti K."/>
            <person name="Pangilinan J."/>
            <person name="Lipzen A."/>
            <person name="Riley R."/>
            <person name="Andreopoulos W."/>
            <person name="He G."/>
            <person name="Johnson J."/>
            <person name="Nolan M."/>
            <person name="Tritt A."/>
            <person name="Barry K.W."/>
            <person name="Grigoriev I.V."/>
            <person name="Nagy L.G."/>
            <person name="Hibbett D."/>
            <person name="Henrissat B."/>
            <person name="Matheny P.B."/>
            <person name="Labbe J."/>
            <person name="Martin F.M."/>
        </authorList>
    </citation>
    <scope>NUCLEOTIDE SEQUENCE</scope>
    <source>
        <strain evidence="1">HHB10654</strain>
    </source>
</reference>
<organism evidence="1 2">
    <name type="scientific">Artomyces pyxidatus</name>
    <dbReference type="NCBI Taxonomy" id="48021"/>
    <lineage>
        <taxon>Eukaryota</taxon>
        <taxon>Fungi</taxon>
        <taxon>Dikarya</taxon>
        <taxon>Basidiomycota</taxon>
        <taxon>Agaricomycotina</taxon>
        <taxon>Agaricomycetes</taxon>
        <taxon>Russulales</taxon>
        <taxon>Auriscalpiaceae</taxon>
        <taxon>Artomyces</taxon>
    </lineage>
</organism>
<evidence type="ECO:0000313" key="1">
    <source>
        <dbReference type="EMBL" id="KAI0062844.1"/>
    </source>
</evidence>